<keyword evidence="2" id="KW-1185">Reference proteome</keyword>
<reference evidence="2" key="1">
    <citation type="journal article" date="2023" name="G3 (Bethesda)">
        <title>Genome assembly and association tests identify interacting loci associated with vigor, precocity, and sex in interspecific pistachio rootstocks.</title>
        <authorList>
            <person name="Palmer W."/>
            <person name="Jacygrad E."/>
            <person name="Sagayaradj S."/>
            <person name="Cavanaugh K."/>
            <person name="Han R."/>
            <person name="Bertier L."/>
            <person name="Beede B."/>
            <person name="Kafkas S."/>
            <person name="Golino D."/>
            <person name="Preece J."/>
            <person name="Michelmore R."/>
        </authorList>
    </citation>
    <scope>NUCLEOTIDE SEQUENCE [LARGE SCALE GENOMIC DNA]</scope>
</reference>
<gene>
    <name evidence="1" type="ORF">Pint_04363</name>
</gene>
<organism evidence="1 2">
    <name type="scientific">Pistacia integerrima</name>
    <dbReference type="NCBI Taxonomy" id="434235"/>
    <lineage>
        <taxon>Eukaryota</taxon>
        <taxon>Viridiplantae</taxon>
        <taxon>Streptophyta</taxon>
        <taxon>Embryophyta</taxon>
        <taxon>Tracheophyta</taxon>
        <taxon>Spermatophyta</taxon>
        <taxon>Magnoliopsida</taxon>
        <taxon>eudicotyledons</taxon>
        <taxon>Gunneridae</taxon>
        <taxon>Pentapetalae</taxon>
        <taxon>rosids</taxon>
        <taxon>malvids</taxon>
        <taxon>Sapindales</taxon>
        <taxon>Anacardiaceae</taxon>
        <taxon>Pistacia</taxon>
    </lineage>
</organism>
<protein>
    <submittedName>
        <fullName evidence="1">Uncharacterized protein</fullName>
    </submittedName>
</protein>
<proteinExistence type="predicted"/>
<name>A0ACC0Z4C2_9ROSI</name>
<dbReference type="EMBL" id="CM047738">
    <property type="protein sequence ID" value="KAJ0045008.1"/>
    <property type="molecule type" value="Genomic_DNA"/>
</dbReference>
<evidence type="ECO:0000313" key="1">
    <source>
        <dbReference type="EMBL" id="KAJ0045008.1"/>
    </source>
</evidence>
<sequence>MIQAVLNDAEEKQLTDRAVKIWLDDLRDLAYDVEDMLDEFATEALGRKLKAEHHDSSSSSKSPGAVKFDFTMRSKIKGITSRLEEICKQRVELGLQVVGGGTSSLGWQRPPSTCLPPEPVVYGREEDKRKILEMVLRDEPRDVNYSVIPIVGMGGIGKTTLAQLVYNDREVEQFKPRAWVCVSDDFDVLRITKAILESITLSSCDLKDLNQVQVQLNEELVGKKFLIVLDDVWSKNYSLWDILKRPLLAGAPGSKIIVTTRSVDVALTIGPVKYYPLELLSNDDCWSVFMKHAFEGRNIEACQISELIREKVVEKCKGLPLAARTLGGLLRCKHRDEEWEDVLNSKIWDLSEDSDILPVLRLSYHHLPSHLKRCFAYCSIFPKDYQLEEKEVVLLWMAEGLVEQSIDNKQMEDLGCEYFRDLLSRSFFQSSSAKRSKFVMHDLVNDLALWVSGETSFRLEDESRTSHSSKRTKKVRHSSYVCSDYGGKNKFDIFNDVGHLRTFLPLSLHIYTRYISFSVLFDLLPKFKRLRVLSLKKYYITELPNSIGDLQHLRYLNLFGTMIRRLPESICSLYNLQTLILTDCRHLMKLPSNIGDLVNLRHLDIYKVNLKAMPLRMGELKCLRTLSDFVVGKETGSSVKDLKNLKFLRGELYISGLENETSSHDAGEAILSDKKDIDGLFLRWGYSFLESRNEVEEKNVLEMLQPHRNLKKLEISCYGGTRFPSWLGDPSFSNMVLLRLDGCTRSVSLPSLGLLSSLKSLIIRGMTSLKSIGSEFYGKCCSRPFQSLETLWFEGLQECEYWETSEGNENVKRFPCLRELTLRRCPKLRGRLLNHLPLLEKLVINECEQLVVSCSGFPLLSKLEIDVCKGMVCNSPTDSNSLKSMTLRNVSEFGNWLREGFWLRQGFQNVEHLKIVNCDELMHFWQNEICLQKPIQGFHSLTSLRHLCIENCRSLVLFPEIRFLSVLRKLEIGNCHALASLAPDMKHNNPCLETLTIKSCHSLKFIVRGYLPSSLCSISARDCQNLRCLFDDRDQDTCSSSSSSAASSSGMNTGSSLKFMYICSCPSLTSISSTGQLPTTLEYLELWGCSKLTTLSSRGQLPAAFECIEIFHCLELKTLSSSGQLPKALLELKIHDCPKLESVAERFYNNMSLERFEIQKCENLKSFPEGLHNLSRLHRISIKDCPGLVSFPEGGFPNSSLTVSIFSCENLKALPDSLEMLNSLQELFISECPSIMAFPSEGFPTNIENLAVDNLNIYQPLVEWGLHKLTSLGGLHITGCPNAVSFPQEEMGMRLPSSLVVLTIEEFPKLKYLSSNGFQNLTSLQELSISQCPNLKSFPKAGLPSSLLKLYIRDCPLLKKHCGRNKGKEWSKIAHIPDVEIDGKFIYDPQEGE</sequence>
<comment type="caution">
    <text evidence="1">The sequence shown here is derived from an EMBL/GenBank/DDBJ whole genome shotgun (WGS) entry which is preliminary data.</text>
</comment>
<evidence type="ECO:0000313" key="2">
    <source>
        <dbReference type="Proteomes" id="UP001163603"/>
    </source>
</evidence>
<accession>A0ACC0Z4C2</accession>
<dbReference type="Proteomes" id="UP001163603">
    <property type="component" value="Chromosome 3"/>
</dbReference>